<organism evidence="8 9">
    <name type="scientific">Candidatus Gallimonas gallistercoris</name>
    <dbReference type="NCBI Taxonomy" id="2838602"/>
    <lineage>
        <taxon>Bacteria</taxon>
        <taxon>Bacillati</taxon>
        <taxon>Bacillota</taxon>
        <taxon>Clostridia</taxon>
        <taxon>Candidatus Gallimonas</taxon>
    </lineage>
</organism>
<evidence type="ECO:0000256" key="2">
    <source>
        <dbReference type="ARBA" id="ARBA00009329"/>
    </source>
</evidence>
<feature type="domain" description="Glycosyl hydrolase 109 C-terminal" evidence="7">
    <location>
        <begin position="141"/>
        <end position="285"/>
    </location>
</feature>
<dbReference type="GO" id="GO:0016798">
    <property type="term" value="F:hydrolase activity, acting on glycosyl bonds"/>
    <property type="evidence" value="ECO:0007669"/>
    <property type="project" value="UniProtKB-KW"/>
</dbReference>
<dbReference type="InterPro" id="IPR000683">
    <property type="entry name" value="Gfo/Idh/MocA-like_OxRdtase_N"/>
</dbReference>
<name>A0A9D2KFI4_9FIRM</name>
<dbReference type="Pfam" id="PF21252">
    <property type="entry name" value="Glyco_hydro_109_C"/>
    <property type="match status" value="1"/>
</dbReference>
<comment type="cofactor">
    <cofactor evidence="1">
        <name>NAD(+)</name>
        <dbReference type="ChEBI" id="CHEBI:57540"/>
    </cofactor>
</comment>
<evidence type="ECO:0000313" key="8">
    <source>
        <dbReference type="EMBL" id="HJA02925.1"/>
    </source>
</evidence>
<dbReference type="Gene3D" id="3.30.360.10">
    <property type="entry name" value="Dihydrodipicolinate Reductase, domain 2"/>
    <property type="match status" value="1"/>
</dbReference>
<evidence type="ECO:0000259" key="6">
    <source>
        <dbReference type="Pfam" id="PF01408"/>
    </source>
</evidence>
<proteinExistence type="inferred from homology"/>
<dbReference type="InterPro" id="IPR050463">
    <property type="entry name" value="Gfo/Idh/MocA_oxidrdct_glycsds"/>
</dbReference>
<dbReference type="SUPFAM" id="SSF51735">
    <property type="entry name" value="NAD(P)-binding Rossmann-fold domains"/>
    <property type="match status" value="1"/>
</dbReference>
<dbReference type="AlphaFoldDB" id="A0A9D2KFI4"/>
<feature type="domain" description="Gfo/Idh/MocA-like oxidoreductase N-terminal" evidence="6">
    <location>
        <begin position="4"/>
        <end position="124"/>
    </location>
</feature>
<evidence type="ECO:0000256" key="4">
    <source>
        <dbReference type="ARBA" id="ARBA00023027"/>
    </source>
</evidence>
<evidence type="ECO:0000313" key="9">
    <source>
        <dbReference type="Proteomes" id="UP000824221"/>
    </source>
</evidence>
<dbReference type="EMBL" id="DXAJ01000092">
    <property type="protein sequence ID" value="HJA02925.1"/>
    <property type="molecule type" value="Genomic_DNA"/>
</dbReference>
<comment type="similarity">
    <text evidence="2">Belongs to the Gfo/Idh/MocA family. Glycosyl hydrolase 109 subfamily.</text>
</comment>
<sequence>MQKVKVALIGLGCRGKSLASMMNEMEEAEIVAVSDVYEDRMGDIAALVEQACGRAPKQYADYRKALEEKEVDAVVIATSWESHVTIAADSMRAGKVTALEVGGAYTVEDCEKLVRVYEETKTPFMFLENCCYGKFELLSTALVRRGMMGEIVHCHGAYAHDLRAEVLGGRVNRHYRLNNYLTRNCENYPTHELGPIARLLNINRGNRMVSLVSVASKAAGLQTFAADPRNPDPTLMGKRFAQGDIVNTLITCEDGTTISLKLDTTLPRFYSREFTVRGTKGCCLQELNAVLLDDDGLEEFFDPNKSVSKYLDSAEKFSEYLPDIWKEAEKGRLTGGHGGMDMLMLREFFRAVLEKKPMPIDVYDAAAWMVITPLSEVSIRTGASVPVPDFTHGAWETRKGEDVVPLG</sequence>
<dbReference type="PANTHER" id="PTHR43818">
    <property type="entry name" value="BCDNA.GH03377"/>
    <property type="match status" value="1"/>
</dbReference>
<dbReference type="InterPro" id="IPR049303">
    <property type="entry name" value="Glyco_hydro_109_C"/>
</dbReference>
<dbReference type="InterPro" id="IPR036291">
    <property type="entry name" value="NAD(P)-bd_dom_sf"/>
</dbReference>
<accession>A0A9D2KFI4</accession>
<reference evidence="8" key="1">
    <citation type="journal article" date="2021" name="PeerJ">
        <title>Extensive microbial diversity within the chicken gut microbiome revealed by metagenomics and culture.</title>
        <authorList>
            <person name="Gilroy R."/>
            <person name="Ravi A."/>
            <person name="Getino M."/>
            <person name="Pursley I."/>
            <person name="Horton D.L."/>
            <person name="Alikhan N.F."/>
            <person name="Baker D."/>
            <person name="Gharbi K."/>
            <person name="Hall N."/>
            <person name="Watson M."/>
            <person name="Adriaenssens E.M."/>
            <person name="Foster-Nyarko E."/>
            <person name="Jarju S."/>
            <person name="Secka A."/>
            <person name="Antonio M."/>
            <person name="Oren A."/>
            <person name="Chaudhuri R.R."/>
            <person name="La Ragione R."/>
            <person name="Hildebrand F."/>
            <person name="Pallen M.J."/>
        </authorList>
    </citation>
    <scope>NUCLEOTIDE SEQUENCE</scope>
    <source>
        <strain evidence="8">CHK156-179</strain>
    </source>
</reference>
<reference evidence="8" key="2">
    <citation type="submission" date="2021-04" db="EMBL/GenBank/DDBJ databases">
        <authorList>
            <person name="Gilroy R."/>
        </authorList>
    </citation>
    <scope>NUCLEOTIDE SEQUENCE</scope>
    <source>
        <strain evidence="8">CHK156-179</strain>
    </source>
</reference>
<keyword evidence="3" id="KW-0378">Hydrolase</keyword>
<gene>
    <name evidence="8" type="ORF">H9797_06100</name>
</gene>
<protein>
    <submittedName>
        <fullName evidence="8">Gfo/Idh/MocA family oxidoreductase</fullName>
    </submittedName>
</protein>
<dbReference type="Proteomes" id="UP000824221">
    <property type="component" value="Unassembled WGS sequence"/>
</dbReference>
<evidence type="ECO:0000256" key="5">
    <source>
        <dbReference type="ARBA" id="ARBA00023295"/>
    </source>
</evidence>
<dbReference type="Gene3D" id="3.40.50.720">
    <property type="entry name" value="NAD(P)-binding Rossmann-like Domain"/>
    <property type="match status" value="1"/>
</dbReference>
<evidence type="ECO:0000256" key="3">
    <source>
        <dbReference type="ARBA" id="ARBA00022801"/>
    </source>
</evidence>
<keyword evidence="4" id="KW-0520">NAD</keyword>
<evidence type="ECO:0000259" key="7">
    <source>
        <dbReference type="Pfam" id="PF21252"/>
    </source>
</evidence>
<keyword evidence="5" id="KW-0326">Glycosidase</keyword>
<dbReference type="Pfam" id="PF01408">
    <property type="entry name" value="GFO_IDH_MocA"/>
    <property type="match status" value="1"/>
</dbReference>
<comment type="caution">
    <text evidence="8">The sequence shown here is derived from an EMBL/GenBank/DDBJ whole genome shotgun (WGS) entry which is preliminary data.</text>
</comment>
<evidence type="ECO:0000256" key="1">
    <source>
        <dbReference type="ARBA" id="ARBA00001911"/>
    </source>
</evidence>
<dbReference type="PANTHER" id="PTHR43818:SF1">
    <property type="entry name" value="GLYCOSYL HYDROLASE FAMILY 109 PROTEIN"/>
    <property type="match status" value="1"/>
</dbReference>
<dbReference type="GO" id="GO:0000166">
    <property type="term" value="F:nucleotide binding"/>
    <property type="evidence" value="ECO:0007669"/>
    <property type="project" value="InterPro"/>
</dbReference>